<proteinExistence type="predicted"/>
<dbReference type="RefSeq" id="WP_244675474.1">
    <property type="nucleotide sequence ID" value="NZ_CP095046.1"/>
</dbReference>
<dbReference type="SUPFAM" id="SSF48452">
    <property type="entry name" value="TPR-like"/>
    <property type="match status" value="1"/>
</dbReference>
<dbReference type="KEGG" id="hcu:MUN79_26505"/>
<gene>
    <name evidence="1" type="ORF">MUN79_26505</name>
</gene>
<dbReference type="Proteomes" id="UP000831796">
    <property type="component" value="Chromosome"/>
</dbReference>
<dbReference type="AlphaFoldDB" id="A0A8T9Q990"/>
<dbReference type="EMBL" id="CP095046">
    <property type="protein sequence ID" value="UOQ72079.1"/>
    <property type="molecule type" value="Genomic_DNA"/>
</dbReference>
<reference evidence="1" key="1">
    <citation type="submission" date="2022-04" db="EMBL/GenBank/DDBJ databases">
        <title>Hymenobacter sp. isolated from the air.</title>
        <authorList>
            <person name="Won M."/>
            <person name="Lee C.-M."/>
            <person name="Woen H.-Y."/>
            <person name="Kwon S.-W."/>
        </authorList>
    </citation>
    <scope>NUCLEOTIDE SEQUENCE</scope>
    <source>
        <strain evidence="1">5116S-3</strain>
    </source>
</reference>
<evidence type="ECO:0000313" key="2">
    <source>
        <dbReference type="Proteomes" id="UP000831796"/>
    </source>
</evidence>
<evidence type="ECO:0000313" key="1">
    <source>
        <dbReference type="EMBL" id="UOQ72079.1"/>
    </source>
</evidence>
<protein>
    <submittedName>
        <fullName evidence="1">SusD/RagB family nutrient-binding outer membrane lipoprotein</fullName>
    </submittedName>
</protein>
<keyword evidence="2" id="KW-1185">Reference proteome</keyword>
<dbReference type="Pfam" id="PF12771">
    <property type="entry name" value="SusD-like_2"/>
    <property type="match status" value="1"/>
</dbReference>
<organism evidence="1 2">
    <name type="scientific">Hymenobacter cellulosilyticus</name>
    <dbReference type="NCBI Taxonomy" id="2932248"/>
    <lineage>
        <taxon>Bacteria</taxon>
        <taxon>Pseudomonadati</taxon>
        <taxon>Bacteroidota</taxon>
        <taxon>Cytophagia</taxon>
        <taxon>Cytophagales</taxon>
        <taxon>Hymenobacteraceae</taxon>
        <taxon>Hymenobacter</taxon>
    </lineage>
</organism>
<dbReference type="InterPro" id="IPR041662">
    <property type="entry name" value="SusD-like_2"/>
</dbReference>
<name>A0A8T9Q990_9BACT</name>
<sequence length="493" mass="53896">MKKALLFCIPAVLFASSCSKLEDYDNINPKAATTAPGVSLVSNAERMLSNTINTPDYNINPFRLYVQYWAETTYPDESQYIIATRQINRNFWDPLYRDVLSDLNEGKRIIAADNLLNADIKANQIACIEVLEVYTWSVLVNTFGDVPYSAALNSENLTPKYDDDKVIYTDLIKRLNTAITSMKSTATGLGTADLYYSGSMARWMKFANSLKLRLALTIADDDAATSKTLAQEAAADLSKLLSSNEDNAKLKYLSAVPNTNPLYVSLVQSGRADFVGANTFIDKLNAWGDPRIDEYFKPFTAATPTTPAVFKGGTYGAPNVYANNSAPGAILEDPTFAGTLMNYAEVEFMLAEAQERGYTIGGTGTAADHYNAGVTASVTEWGGTTAEATAYLKNPTVAYATAKPNGGTAPATWQEKIGYQKWVALYNNPVEAWKEWRRLDSPKLEKPAKAISEIPLRLPYPTTEANLNGANYNAASAAIGGDVVTSRIFWDKK</sequence>
<dbReference type="PROSITE" id="PS51257">
    <property type="entry name" value="PROKAR_LIPOPROTEIN"/>
    <property type="match status" value="1"/>
</dbReference>
<dbReference type="Gene3D" id="1.25.40.390">
    <property type="match status" value="1"/>
</dbReference>
<dbReference type="InterPro" id="IPR011990">
    <property type="entry name" value="TPR-like_helical_dom_sf"/>
</dbReference>
<keyword evidence="1" id="KW-0449">Lipoprotein</keyword>
<accession>A0A8T9Q990</accession>